<evidence type="ECO:0000313" key="10">
    <source>
        <dbReference type="EMBL" id="KAK9507107.1"/>
    </source>
</evidence>
<dbReference type="PANTHER" id="PTHR21137:SF43">
    <property type="entry name" value="ODORANT RECEPTOR 47A-RELATED"/>
    <property type="match status" value="1"/>
</dbReference>
<sequence length="171" mass="19853">MSAYCKILQDRLMNNGPRDKNLYQHHQTIIKFVQDYNDIFSFIIYIEVLVVSLEACGFGYTIIKGLKKYEPQAVQSTYALMLVLSATFVLCFCGQVISTQSEKFHHSSYMSNWYEEKPKIRRDLLTMMMVTVKPKTLDYRLLVTCNLECFAAIIQGIYSYLTMISSFEAEN</sequence>
<dbReference type="EMBL" id="JAPXFL010000005">
    <property type="protein sequence ID" value="KAK9507107.1"/>
    <property type="molecule type" value="Genomic_DNA"/>
</dbReference>
<organism evidence="10 11">
    <name type="scientific">Rhynocoris fuscipes</name>
    <dbReference type="NCBI Taxonomy" id="488301"/>
    <lineage>
        <taxon>Eukaryota</taxon>
        <taxon>Metazoa</taxon>
        <taxon>Ecdysozoa</taxon>
        <taxon>Arthropoda</taxon>
        <taxon>Hexapoda</taxon>
        <taxon>Insecta</taxon>
        <taxon>Pterygota</taxon>
        <taxon>Neoptera</taxon>
        <taxon>Paraneoptera</taxon>
        <taxon>Hemiptera</taxon>
        <taxon>Heteroptera</taxon>
        <taxon>Panheteroptera</taxon>
        <taxon>Cimicomorpha</taxon>
        <taxon>Reduviidae</taxon>
        <taxon>Harpactorinae</taxon>
        <taxon>Harpactorini</taxon>
        <taxon>Rhynocoris</taxon>
    </lineage>
</organism>
<evidence type="ECO:0000313" key="11">
    <source>
        <dbReference type="Proteomes" id="UP001461498"/>
    </source>
</evidence>
<evidence type="ECO:0000256" key="1">
    <source>
        <dbReference type="ARBA" id="ARBA00004141"/>
    </source>
</evidence>
<accession>A0AAW1D9I4</accession>
<proteinExistence type="predicted"/>
<evidence type="ECO:0000256" key="2">
    <source>
        <dbReference type="ARBA" id="ARBA00022606"/>
    </source>
</evidence>
<keyword evidence="4" id="KW-0552">Olfaction</keyword>
<dbReference type="GO" id="GO:0005549">
    <property type="term" value="F:odorant binding"/>
    <property type="evidence" value="ECO:0007669"/>
    <property type="project" value="InterPro"/>
</dbReference>
<dbReference type="GO" id="GO:0007165">
    <property type="term" value="P:signal transduction"/>
    <property type="evidence" value="ECO:0007669"/>
    <property type="project" value="UniProtKB-KW"/>
</dbReference>
<evidence type="ECO:0000256" key="8">
    <source>
        <dbReference type="ARBA" id="ARBA00023224"/>
    </source>
</evidence>
<feature type="transmembrane region" description="Helical" evidence="9">
    <location>
        <begin position="78"/>
        <end position="97"/>
    </location>
</feature>
<keyword evidence="3 9" id="KW-0812">Transmembrane</keyword>
<name>A0AAW1D9I4_9HEMI</name>
<reference evidence="10 11" key="1">
    <citation type="submission" date="2022-12" db="EMBL/GenBank/DDBJ databases">
        <title>Chromosome-level genome assembly of true bugs.</title>
        <authorList>
            <person name="Ma L."/>
            <person name="Li H."/>
        </authorList>
    </citation>
    <scope>NUCLEOTIDE SEQUENCE [LARGE SCALE GENOMIC DNA]</scope>
    <source>
        <strain evidence="10">Lab_2022b</strain>
    </source>
</reference>
<evidence type="ECO:0000256" key="7">
    <source>
        <dbReference type="ARBA" id="ARBA00023170"/>
    </source>
</evidence>
<dbReference type="PANTHER" id="PTHR21137">
    <property type="entry name" value="ODORANT RECEPTOR"/>
    <property type="match status" value="1"/>
</dbReference>
<comment type="subcellular location">
    <subcellularLocation>
        <location evidence="1">Membrane</location>
        <topology evidence="1">Multi-pass membrane protein</topology>
    </subcellularLocation>
</comment>
<keyword evidence="6 9" id="KW-0472">Membrane</keyword>
<feature type="transmembrane region" description="Helical" evidence="9">
    <location>
        <begin position="139"/>
        <end position="161"/>
    </location>
</feature>
<keyword evidence="7" id="KW-0675">Receptor</keyword>
<keyword evidence="2" id="KW-0716">Sensory transduction</keyword>
<dbReference type="InterPro" id="IPR004117">
    <property type="entry name" value="7tm6_olfct_rcpt"/>
</dbReference>
<evidence type="ECO:0000256" key="6">
    <source>
        <dbReference type="ARBA" id="ARBA00023136"/>
    </source>
</evidence>
<dbReference type="Pfam" id="PF02949">
    <property type="entry name" value="7tm_6"/>
    <property type="match status" value="1"/>
</dbReference>
<evidence type="ECO:0000256" key="5">
    <source>
        <dbReference type="ARBA" id="ARBA00022989"/>
    </source>
</evidence>
<gene>
    <name evidence="10" type="ORF">O3M35_008920</name>
</gene>
<dbReference type="AlphaFoldDB" id="A0AAW1D9I4"/>
<evidence type="ECO:0000256" key="9">
    <source>
        <dbReference type="SAM" id="Phobius"/>
    </source>
</evidence>
<dbReference type="GO" id="GO:0004984">
    <property type="term" value="F:olfactory receptor activity"/>
    <property type="evidence" value="ECO:0007669"/>
    <property type="project" value="InterPro"/>
</dbReference>
<protein>
    <submittedName>
        <fullName evidence="10">Uncharacterized protein</fullName>
    </submittedName>
</protein>
<dbReference type="Proteomes" id="UP001461498">
    <property type="component" value="Unassembled WGS sequence"/>
</dbReference>
<evidence type="ECO:0000256" key="3">
    <source>
        <dbReference type="ARBA" id="ARBA00022692"/>
    </source>
</evidence>
<comment type="caution">
    <text evidence="10">The sequence shown here is derived from an EMBL/GenBank/DDBJ whole genome shotgun (WGS) entry which is preliminary data.</text>
</comment>
<evidence type="ECO:0000256" key="4">
    <source>
        <dbReference type="ARBA" id="ARBA00022725"/>
    </source>
</evidence>
<feature type="transmembrane region" description="Helical" evidence="9">
    <location>
        <begin position="42"/>
        <end position="66"/>
    </location>
</feature>
<dbReference type="GO" id="GO:0005886">
    <property type="term" value="C:plasma membrane"/>
    <property type="evidence" value="ECO:0007669"/>
    <property type="project" value="TreeGrafter"/>
</dbReference>
<keyword evidence="11" id="KW-1185">Reference proteome</keyword>
<keyword evidence="8" id="KW-0807">Transducer</keyword>
<keyword evidence="5 9" id="KW-1133">Transmembrane helix</keyword>